<accession>A0ABQ5N0Y3</accession>
<keyword evidence="2" id="KW-1185">Reference proteome</keyword>
<dbReference type="RefSeq" id="WP_264848144.1">
    <property type="nucleotide sequence ID" value="NZ_BRXR01000001.1"/>
</dbReference>
<dbReference type="EMBL" id="BRXR01000001">
    <property type="protein sequence ID" value="GLC28873.1"/>
    <property type="molecule type" value="Genomic_DNA"/>
</dbReference>
<name>A0ABQ5N0Y3_9CLOT</name>
<organism evidence="1 2">
    <name type="scientific">Clostridium omnivorum</name>
    <dbReference type="NCBI Taxonomy" id="1604902"/>
    <lineage>
        <taxon>Bacteria</taxon>
        <taxon>Bacillati</taxon>
        <taxon>Bacillota</taxon>
        <taxon>Clostridia</taxon>
        <taxon>Eubacteriales</taxon>
        <taxon>Clostridiaceae</taxon>
        <taxon>Clostridium</taxon>
    </lineage>
</organism>
<evidence type="ECO:0000313" key="2">
    <source>
        <dbReference type="Proteomes" id="UP001208567"/>
    </source>
</evidence>
<proteinExistence type="predicted"/>
<reference evidence="1 2" key="1">
    <citation type="journal article" date="2024" name="Int. J. Syst. Evol. Microbiol.">
        <title>Clostridium omnivorum sp. nov., isolated from anoxic soil under the treatment of reductive soil disinfestation.</title>
        <authorList>
            <person name="Ueki A."/>
            <person name="Tonouchi A."/>
            <person name="Kaku N."/>
            <person name="Honma S."/>
            <person name="Ueki K."/>
        </authorList>
    </citation>
    <scope>NUCLEOTIDE SEQUENCE [LARGE SCALE GENOMIC DNA]</scope>
    <source>
        <strain evidence="1 2">E14</strain>
    </source>
</reference>
<gene>
    <name evidence="1" type="ORF">bsdE14_02830</name>
</gene>
<protein>
    <submittedName>
        <fullName evidence="1">Uncharacterized protein</fullName>
    </submittedName>
</protein>
<sequence>MLKIWGRIVKNNRTIKDYVVTSNIEGASYQDNLKACILELCNLMDLSKPYWLPSNLEEYNKRGKTIFNQDNFIEEIEFDRFIIEELDLDKK</sequence>
<comment type="caution">
    <text evidence="1">The sequence shown here is derived from an EMBL/GenBank/DDBJ whole genome shotgun (WGS) entry which is preliminary data.</text>
</comment>
<dbReference type="Proteomes" id="UP001208567">
    <property type="component" value="Unassembled WGS sequence"/>
</dbReference>
<evidence type="ECO:0000313" key="1">
    <source>
        <dbReference type="EMBL" id="GLC28873.1"/>
    </source>
</evidence>